<dbReference type="InterPro" id="IPR015660">
    <property type="entry name" value="MASH1/Ascl1a-like"/>
</dbReference>
<keyword evidence="5" id="KW-0175">Coiled coil</keyword>
<evidence type="ECO:0000256" key="1">
    <source>
        <dbReference type="ARBA" id="ARBA00004123"/>
    </source>
</evidence>
<keyword evidence="2" id="KW-0805">Transcription regulation</keyword>
<dbReference type="GO" id="GO:0000977">
    <property type="term" value="F:RNA polymerase II transcription regulatory region sequence-specific DNA binding"/>
    <property type="evidence" value="ECO:0007669"/>
    <property type="project" value="TreeGrafter"/>
</dbReference>
<dbReference type="SUPFAM" id="SSF47459">
    <property type="entry name" value="HLH, helix-loop-helix DNA-binding domain"/>
    <property type="match status" value="1"/>
</dbReference>
<evidence type="ECO:0000313" key="8">
    <source>
        <dbReference type="RefSeq" id="XP_015900980.2"/>
    </source>
</evidence>
<dbReference type="PROSITE" id="PS50888">
    <property type="entry name" value="BHLH"/>
    <property type="match status" value="1"/>
</dbReference>
<dbReference type="InterPro" id="IPR011598">
    <property type="entry name" value="bHLH_dom"/>
</dbReference>
<keyword evidence="3" id="KW-0804">Transcription</keyword>
<dbReference type="InterPro" id="IPR036638">
    <property type="entry name" value="HLH_DNA-bd_sf"/>
</dbReference>
<protein>
    <submittedName>
        <fullName evidence="8">Transcription factor bHLH162</fullName>
    </submittedName>
</protein>
<dbReference type="KEGG" id="zju:107434077"/>
<dbReference type="Gene3D" id="4.10.280.10">
    <property type="entry name" value="Helix-loop-helix DNA-binding domain"/>
    <property type="match status" value="1"/>
</dbReference>
<dbReference type="PANTHER" id="PTHR13935">
    <property type="entry name" value="ACHAETE-SCUTE TRANSCRIPTION FACTOR-RELATED"/>
    <property type="match status" value="1"/>
</dbReference>
<evidence type="ECO:0000256" key="2">
    <source>
        <dbReference type="ARBA" id="ARBA00023015"/>
    </source>
</evidence>
<comment type="subcellular location">
    <subcellularLocation>
        <location evidence="1">Nucleus</location>
    </subcellularLocation>
</comment>
<evidence type="ECO:0000259" key="6">
    <source>
        <dbReference type="PROSITE" id="PS50888"/>
    </source>
</evidence>
<feature type="coiled-coil region" evidence="5">
    <location>
        <begin position="73"/>
        <end position="100"/>
    </location>
</feature>
<evidence type="ECO:0000313" key="7">
    <source>
        <dbReference type="Proteomes" id="UP001652623"/>
    </source>
</evidence>
<reference evidence="8" key="1">
    <citation type="submission" date="2025-08" db="UniProtKB">
        <authorList>
            <consortium name="RefSeq"/>
        </authorList>
    </citation>
    <scope>IDENTIFICATION</scope>
    <source>
        <tissue evidence="8">Seedling</tissue>
    </source>
</reference>
<keyword evidence="7" id="KW-1185">Reference proteome</keyword>
<dbReference type="PANTHER" id="PTHR13935:SF63">
    <property type="entry name" value="BHLH DOMAIN-CONTAINING PROTEIN"/>
    <property type="match status" value="1"/>
</dbReference>
<gene>
    <name evidence="8" type="primary">LOC107434077</name>
</gene>
<dbReference type="RefSeq" id="XP_015900980.2">
    <property type="nucleotide sequence ID" value="XM_016045494.4"/>
</dbReference>
<dbReference type="GO" id="GO:0000981">
    <property type="term" value="F:DNA-binding transcription factor activity, RNA polymerase II-specific"/>
    <property type="evidence" value="ECO:0007669"/>
    <property type="project" value="TreeGrafter"/>
</dbReference>
<feature type="domain" description="BHLH" evidence="6">
    <location>
        <begin position="31"/>
        <end position="83"/>
    </location>
</feature>
<dbReference type="GO" id="GO:0046983">
    <property type="term" value="F:protein dimerization activity"/>
    <property type="evidence" value="ECO:0007669"/>
    <property type="project" value="InterPro"/>
</dbReference>
<organism evidence="7 8">
    <name type="scientific">Ziziphus jujuba</name>
    <name type="common">Chinese jujube</name>
    <name type="synonym">Ziziphus sativa</name>
    <dbReference type="NCBI Taxonomy" id="326968"/>
    <lineage>
        <taxon>Eukaryota</taxon>
        <taxon>Viridiplantae</taxon>
        <taxon>Streptophyta</taxon>
        <taxon>Embryophyta</taxon>
        <taxon>Tracheophyta</taxon>
        <taxon>Spermatophyta</taxon>
        <taxon>Magnoliopsida</taxon>
        <taxon>eudicotyledons</taxon>
        <taxon>Gunneridae</taxon>
        <taxon>Pentapetalae</taxon>
        <taxon>rosids</taxon>
        <taxon>fabids</taxon>
        <taxon>Rosales</taxon>
        <taxon>Rhamnaceae</taxon>
        <taxon>Paliureae</taxon>
        <taxon>Ziziphus</taxon>
    </lineage>
</organism>
<evidence type="ECO:0000256" key="3">
    <source>
        <dbReference type="ARBA" id="ARBA00023163"/>
    </source>
</evidence>
<proteinExistence type="predicted"/>
<dbReference type="InParanoid" id="A0A6P4AY74"/>
<accession>A0A6P4AY74</accession>
<name>A0A6P4AY74_ZIZJJ</name>
<dbReference type="GO" id="GO:0090575">
    <property type="term" value="C:RNA polymerase II transcription regulator complex"/>
    <property type="evidence" value="ECO:0007669"/>
    <property type="project" value="TreeGrafter"/>
</dbReference>
<sequence>MGLFLVNTSENNKHTSNDFSIMDQKASQFPSIKIERRIIEKNRRDQMKILYSKLYSLLPQHTSKEPLTLPDQIDEAINYIKNLEMRLKNYEGKKERLLGRKRLHTSLNFDSTAGKQRPPKIEIHEMGSVLEVILISGSENQFVFYEVIRIIQDEGADIINAKFSVSGETIYHVINAEIGDSMFIFGAAKITERLKRFVSGSSSDVEPQPELWDFEIHPGTWEF</sequence>
<dbReference type="AlphaFoldDB" id="A0A6P4AY74"/>
<keyword evidence="4" id="KW-0539">Nucleus</keyword>
<evidence type="ECO:0000256" key="4">
    <source>
        <dbReference type="ARBA" id="ARBA00023242"/>
    </source>
</evidence>
<dbReference type="Pfam" id="PF00010">
    <property type="entry name" value="HLH"/>
    <property type="match status" value="1"/>
</dbReference>
<evidence type="ECO:0000256" key="5">
    <source>
        <dbReference type="SAM" id="Coils"/>
    </source>
</evidence>
<dbReference type="GeneID" id="107434077"/>
<dbReference type="Proteomes" id="UP001652623">
    <property type="component" value="Chromosome 4"/>
</dbReference>